<organism evidence="4 5">
    <name type="scientific">Cryomyces antarcticus</name>
    <dbReference type="NCBI Taxonomy" id="329879"/>
    <lineage>
        <taxon>Eukaryota</taxon>
        <taxon>Fungi</taxon>
        <taxon>Dikarya</taxon>
        <taxon>Ascomycota</taxon>
        <taxon>Pezizomycotina</taxon>
        <taxon>Dothideomycetes</taxon>
        <taxon>Dothideomycetes incertae sedis</taxon>
        <taxon>Cryomyces</taxon>
    </lineage>
</organism>
<feature type="compositionally biased region" description="Acidic residues" evidence="3">
    <location>
        <begin position="1179"/>
        <end position="1189"/>
    </location>
</feature>
<feature type="region of interest" description="Disordered" evidence="3">
    <location>
        <begin position="70"/>
        <end position="114"/>
    </location>
</feature>
<feature type="compositionally biased region" description="Acidic residues" evidence="3">
    <location>
        <begin position="923"/>
        <end position="934"/>
    </location>
</feature>
<sequence length="1209" mass="132284">MFWRFGGYANISTLDSILDKTDVTVEELLEESDLIQELKQQNSKLIEYLREEPVLEKLLRYVVAPNDSVSELTTGEDGNKSGGISSIFGKGKDRSRSKSDAKVSEPGESEEEKREKQRLKYSYVACEILSSEVWSIAEALLEHPLLLRNFWEYLKWSAPLDPLQAGYFTKVNESLLDKKTEEMLALFKSLDNIIPNMLQHVDCPMIMDLLLKIISLEKSEGGQGIVDWLQGQNLIPILLSYLSPEHTSATQTSAGDFLKAIITISANATTQDQSVIGPNELTRQLVSEKCISALVGDMLRGGNPLTVGVGIIIEVIRKNNSDYDLDDQLGPEPKTSDSIYLGTLLREFAKHIPDFMDLILNPNYTVVNSDGTTSTRKRELKAAFGKTIEPLGFDRFKTCELMAELLHCSNMGLLNTRGSEAEVKQRDAERERLKAVAALATRKAASLDAQEFGTSVDSSGYHHAEAPSEAPLGGSPEEIKKLEVQNFYGEDDGFEKVAVPGGDMFLEEIRDDELDEKAAETGLTSLEKCDNTASIHHIPERKALHEPISQSLAHSQHQQLPTAQRASDPEKAESPTSSGLTDKVSGLDLDNDTEMTTATPDDTQPSSGKRSVSLLSQQFQTGGEEFSKDSNLNRDYVNRSLSPHPDDRPAPLFARTSSQQSQSNDLYMGPESALDDQGEDTSIVETEHDSGAIMQEEQSLFESEPDGSPVVGDLLKMMFVEHHVVPTILDFFFRFPWNNFLHNVVYDVVQQVFNGAMERGYNRALAIDLFSTGRITDRIMDGQQRSDKSQAENNTRLGYMGHLTLIAEEVCKFVERHPPELLSPIVIEKAMDPDWIEFVDGTLNETRERDNAVLGGVRPEMAVGQRQAVMNAVNVTQGFGNSGSNALAKAGLTSNNNTPLDSMDLANAGTGFGGSLSGFGSSSDEDDEEMEEGDGEGRAYSSMINDEDQPAPLSIPPPLNVPPSRARRQLAARLAQRRRDEEATLNDDEEPDLDVAEPLVLAASDTVTAFRSNRDPPPTFDDSELDFGPATEEEIEEAALSGLTISGASGIKRFGTSANASGSTPGPGRFSDLFGSSSSSSDEDDDEAEHLYSFDDDNDEEEEGGASTDGKGKGKESVARGHKPKRKTRRQSTTEAKTRSPLDADDAEGEDVLVGFDGPRGQSPEAMDEGEGPFADQAAESDSDDDEVLVEIKPRRRISSSSDLAAAGR</sequence>
<feature type="region of interest" description="Disordered" evidence="3">
    <location>
        <begin position="550"/>
        <end position="682"/>
    </location>
</feature>
<feature type="compositionally biased region" description="Basic and acidic residues" evidence="3">
    <location>
        <begin position="1110"/>
        <end position="1119"/>
    </location>
</feature>
<protein>
    <submittedName>
        <fullName evidence="4">Sporulation-induced protein</fullName>
    </submittedName>
</protein>
<name>A0ABR0KUE0_9PEZI</name>
<feature type="compositionally biased region" description="Polar residues" evidence="3">
    <location>
        <begin position="655"/>
        <end position="665"/>
    </location>
</feature>
<evidence type="ECO:0000313" key="5">
    <source>
        <dbReference type="Proteomes" id="UP001357485"/>
    </source>
</evidence>
<keyword evidence="2" id="KW-0131">Cell cycle</keyword>
<accession>A0ABR0KUE0</accession>
<feature type="region of interest" description="Disordered" evidence="3">
    <location>
        <begin position="1006"/>
        <end position="1031"/>
    </location>
</feature>
<proteinExistence type="inferred from homology"/>
<dbReference type="InterPro" id="IPR007587">
    <property type="entry name" value="SAPS"/>
</dbReference>
<feature type="compositionally biased region" description="Acidic residues" evidence="3">
    <location>
        <begin position="983"/>
        <end position="994"/>
    </location>
</feature>
<dbReference type="PANTHER" id="PTHR12634:SF8">
    <property type="entry name" value="FIERY MOUNTAIN, ISOFORM D"/>
    <property type="match status" value="1"/>
</dbReference>
<evidence type="ECO:0000313" key="4">
    <source>
        <dbReference type="EMBL" id="KAK5131284.1"/>
    </source>
</evidence>
<gene>
    <name evidence="4" type="primary">SIT4_1</name>
    <name evidence="4" type="ORF">LTR16_000885</name>
</gene>
<feature type="compositionally biased region" description="Acidic residues" evidence="3">
    <location>
        <begin position="1021"/>
        <end position="1031"/>
    </location>
</feature>
<dbReference type="Proteomes" id="UP001357485">
    <property type="component" value="Unassembled WGS sequence"/>
</dbReference>
<keyword evidence="5" id="KW-1185">Reference proteome</keyword>
<feature type="compositionally biased region" description="Acidic residues" evidence="3">
    <location>
        <begin position="1081"/>
        <end position="1104"/>
    </location>
</feature>
<feature type="region of interest" description="Disordered" evidence="3">
    <location>
        <begin position="1050"/>
        <end position="1209"/>
    </location>
</feature>
<feature type="compositionally biased region" description="Basic residues" evidence="3">
    <location>
        <begin position="1120"/>
        <end position="1130"/>
    </location>
</feature>
<feature type="compositionally biased region" description="Basic and acidic residues" evidence="3">
    <location>
        <begin position="90"/>
        <end position="114"/>
    </location>
</feature>
<evidence type="ECO:0000256" key="2">
    <source>
        <dbReference type="ARBA" id="ARBA00023306"/>
    </source>
</evidence>
<dbReference type="EMBL" id="JAVRRA010024651">
    <property type="protein sequence ID" value="KAK5131284.1"/>
    <property type="molecule type" value="Genomic_DNA"/>
</dbReference>
<reference evidence="4 5" key="1">
    <citation type="submission" date="2023-08" db="EMBL/GenBank/DDBJ databases">
        <title>Black Yeasts Isolated from many extreme environments.</title>
        <authorList>
            <person name="Coleine C."/>
            <person name="Stajich J.E."/>
            <person name="Selbmann L."/>
        </authorList>
    </citation>
    <scope>NUCLEOTIDE SEQUENCE [LARGE SCALE GENOMIC DNA]</scope>
    <source>
        <strain evidence="4 5">CCFEE 536</strain>
    </source>
</reference>
<comment type="similarity">
    <text evidence="1">Belongs to the SAPS family.</text>
</comment>
<evidence type="ECO:0000256" key="3">
    <source>
        <dbReference type="SAM" id="MobiDB-lite"/>
    </source>
</evidence>
<comment type="caution">
    <text evidence="4">The sequence shown here is derived from an EMBL/GenBank/DDBJ whole genome shotgun (WGS) entry which is preliminary data.</text>
</comment>
<feature type="compositionally biased region" description="Polar residues" evidence="3">
    <location>
        <begin position="594"/>
        <end position="621"/>
    </location>
</feature>
<feature type="region of interest" description="Disordered" evidence="3">
    <location>
        <begin position="914"/>
        <end position="994"/>
    </location>
</feature>
<dbReference type="PANTHER" id="PTHR12634">
    <property type="entry name" value="SIT4 YEAST -ASSOCIATING PROTEIN-RELATED"/>
    <property type="match status" value="1"/>
</dbReference>
<evidence type="ECO:0000256" key="1">
    <source>
        <dbReference type="ARBA" id="ARBA00006180"/>
    </source>
</evidence>
<feature type="compositionally biased region" description="Low complexity" evidence="3">
    <location>
        <begin position="550"/>
        <end position="560"/>
    </location>
</feature>
<dbReference type="Pfam" id="PF04499">
    <property type="entry name" value="SAPS"/>
    <property type="match status" value="1"/>
</dbReference>
<feature type="region of interest" description="Disordered" evidence="3">
    <location>
        <begin position="454"/>
        <end position="476"/>
    </location>
</feature>